<dbReference type="AlphaFoldDB" id="A0A1J5Q855"/>
<protein>
    <submittedName>
        <fullName evidence="2">Uncharacterized protein</fullName>
    </submittedName>
</protein>
<comment type="caution">
    <text evidence="2">The sequence shown here is derived from an EMBL/GenBank/DDBJ whole genome shotgun (WGS) entry which is preliminary data.</text>
</comment>
<organism evidence="2">
    <name type="scientific">mine drainage metagenome</name>
    <dbReference type="NCBI Taxonomy" id="410659"/>
    <lineage>
        <taxon>unclassified sequences</taxon>
        <taxon>metagenomes</taxon>
        <taxon>ecological metagenomes</taxon>
    </lineage>
</organism>
<feature type="compositionally biased region" description="Polar residues" evidence="1">
    <location>
        <begin position="138"/>
        <end position="158"/>
    </location>
</feature>
<proteinExistence type="predicted"/>
<feature type="region of interest" description="Disordered" evidence="1">
    <location>
        <begin position="132"/>
        <end position="165"/>
    </location>
</feature>
<accession>A0A1J5Q855</accession>
<evidence type="ECO:0000256" key="1">
    <source>
        <dbReference type="SAM" id="MobiDB-lite"/>
    </source>
</evidence>
<evidence type="ECO:0000313" key="2">
    <source>
        <dbReference type="EMBL" id="OIQ79354.1"/>
    </source>
</evidence>
<name>A0A1J5Q855_9ZZZZ</name>
<gene>
    <name evidence="2" type="ORF">GALL_389110</name>
</gene>
<dbReference type="EMBL" id="MLJW01001229">
    <property type="protein sequence ID" value="OIQ79354.1"/>
    <property type="molecule type" value="Genomic_DNA"/>
</dbReference>
<sequence length="165" mass="17110">MDDGIFDLSDEGAGTSSCTCLNATWIAVSPTNGWVPTNISKSMMPTAYTSLRASAMPRSTCSGDRYATVPRREPASAVMVEALDSALARPKSATLTWPSAAMITFSGLTSRCTMPARCAAPSALKTASVISSAAVTSRGPSSRMISRSVRPSTNSITRKTAGGPP</sequence>
<dbReference type="AntiFam" id="ANF00109">
    <property type="entry name" value="Shadow ORF (opposite afsK)"/>
</dbReference>
<reference evidence="2" key="1">
    <citation type="submission" date="2016-10" db="EMBL/GenBank/DDBJ databases">
        <title>Sequence of Gallionella enrichment culture.</title>
        <authorList>
            <person name="Poehlein A."/>
            <person name="Muehling M."/>
            <person name="Daniel R."/>
        </authorList>
    </citation>
    <scope>NUCLEOTIDE SEQUENCE</scope>
</reference>